<dbReference type="STRING" id="1043493.SAMN05421637_2118"/>
<dbReference type="PROSITE" id="PS50911">
    <property type="entry name" value="CHAP"/>
    <property type="match status" value="1"/>
</dbReference>
<keyword evidence="1" id="KW-0732">Signal</keyword>
<dbReference type="EMBL" id="FNZI01000004">
    <property type="protein sequence ID" value="SEJ51988.1"/>
    <property type="molecule type" value="Genomic_DNA"/>
</dbReference>
<evidence type="ECO:0000256" key="1">
    <source>
        <dbReference type="SAM" id="SignalP"/>
    </source>
</evidence>
<protein>
    <submittedName>
        <fullName evidence="3">CHAP domain-containing protein</fullName>
    </submittedName>
</protein>
<organism evidence="3 4">
    <name type="scientific">Demequina mangrovi</name>
    <dbReference type="NCBI Taxonomy" id="1043493"/>
    <lineage>
        <taxon>Bacteria</taxon>
        <taxon>Bacillati</taxon>
        <taxon>Actinomycetota</taxon>
        <taxon>Actinomycetes</taxon>
        <taxon>Micrococcales</taxon>
        <taxon>Demequinaceae</taxon>
        <taxon>Demequina</taxon>
    </lineage>
</organism>
<dbReference type="OrthoDB" id="5150337at2"/>
<dbReference type="Proteomes" id="UP000183315">
    <property type="component" value="Unassembled WGS sequence"/>
</dbReference>
<dbReference type="Gene3D" id="3.90.1720.10">
    <property type="entry name" value="endopeptidase domain like (from Nostoc punctiforme)"/>
    <property type="match status" value="1"/>
</dbReference>
<evidence type="ECO:0000259" key="2">
    <source>
        <dbReference type="PROSITE" id="PS50911"/>
    </source>
</evidence>
<proteinExistence type="predicted"/>
<dbReference type="InterPro" id="IPR038765">
    <property type="entry name" value="Papain-like_cys_pep_sf"/>
</dbReference>
<dbReference type="SUPFAM" id="SSF54001">
    <property type="entry name" value="Cysteine proteinases"/>
    <property type="match status" value="1"/>
</dbReference>
<gene>
    <name evidence="3" type="ORF">SAMN05421637_2118</name>
</gene>
<keyword evidence="4" id="KW-1185">Reference proteome</keyword>
<name>A0A1H6ZFA4_9MICO</name>
<dbReference type="RefSeq" id="WP_042216044.1">
    <property type="nucleotide sequence ID" value="NZ_BBLU01000015.1"/>
</dbReference>
<feature type="chain" id="PRO_5010198271" evidence="1">
    <location>
        <begin position="29"/>
        <end position="270"/>
    </location>
</feature>
<sequence length="270" mass="29246">MATRLVRTIATLLTVGFAWVALAPAASAATYTVKFSGVVVCDSSSKAVTGVYVNNFHGSDGWASWTAYPGKKNAALYSFTTKASRSNPTIRLDIGCGGTTKSWEKNLRTPNFTVKNGSVDNRRCRTASANKTIACYPAPAGPKTSSNWGYAGYCTWGAYSRWKSYTGYYPAIGGDARQMDDNAKAKGLYVSTVPHANSMVVFNTGTFGHVGWVTKVYFSSGKVYFDYVDMNGGSTWVNEADGITNMFNKWSTKTKKAWNTANQAFIVAPD</sequence>
<evidence type="ECO:0000313" key="3">
    <source>
        <dbReference type="EMBL" id="SEJ51988.1"/>
    </source>
</evidence>
<feature type="domain" description="Peptidase C51" evidence="2">
    <location>
        <begin position="129"/>
        <end position="267"/>
    </location>
</feature>
<dbReference type="InterPro" id="IPR007921">
    <property type="entry name" value="CHAP_dom"/>
</dbReference>
<dbReference type="Pfam" id="PF05257">
    <property type="entry name" value="CHAP"/>
    <property type="match status" value="1"/>
</dbReference>
<feature type="signal peptide" evidence="1">
    <location>
        <begin position="1"/>
        <end position="28"/>
    </location>
</feature>
<dbReference type="AlphaFoldDB" id="A0A1H6ZFA4"/>
<reference evidence="4" key="1">
    <citation type="submission" date="2016-10" db="EMBL/GenBank/DDBJ databases">
        <authorList>
            <person name="Varghese N."/>
        </authorList>
    </citation>
    <scope>NUCLEOTIDE SEQUENCE [LARGE SCALE GENOMIC DNA]</scope>
    <source>
        <strain evidence="4">DSM 24868</strain>
    </source>
</reference>
<accession>A0A1H6ZFA4</accession>
<evidence type="ECO:0000313" key="4">
    <source>
        <dbReference type="Proteomes" id="UP000183315"/>
    </source>
</evidence>